<accession>A0A085WXT8</accession>
<gene>
    <name evidence="8" type="ORF">DB31_0764</name>
</gene>
<evidence type="ECO:0000256" key="1">
    <source>
        <dbReference type="ARBA" id="ARBA00001933"/>
    </source>
</evidence>
<evidence type="ECO:0000256" key="6">
    <source>
        <dbReference type="ARBA" id="ARBA00022898"/>
    </source>
</evidence>
<dbReference type="PANTHER" id="PTHR42790">
    <property type="entry name" value="AMINOTRANSFERASE"/>
    <property type="match status" value="1"/>
</dbReference>
<feature type="domain" description="Aminotransferase class I/classII large" evidence="7">
    <location>
        <begin position="56"/>
        <end position="397"/>
    </location>
</feature>
<keyword evidence="9" id="KW-1185">Reference proteome</keyword>
<evidence type="ECO:0000256" key="4">
    <source>
        <dbReference type="ARBA" id="ARBA00022576"/>
    </source>
</evidence>
<dbReference type="EMBL" id="JMCB01000001">
    <property type="protein sequence ID" value="KFE72501.1"/>
    <property type="molecule type" value="Genomic_DNA"/>
</dbReference>
<comment type="cofactor">
    <cofactor evidence="1">
        <name>pyridoxal 5'-phosphate</name>
        <dbReference type="ChEBI" id="CHEBI:597326"/>
    </cofactor>
</comment>
<dbReference type="GO" id="GO:0030170">
    <property type="term" value="F:pyridoxal phosphate binding"/>
    <property type="evidence" value="ECO:0007669"/>
    <property type="project" value="InterPro"/>
</dbReference>
<sequence>MSMMSSAMVAPTPVSLRLAQRMSRMKTSAVREILKVAERPEILSFAGGLPAPELFPVEAIAQAHAEVFANEGPAAMQYSTTEGYGPLREWICAHLAQRGQRATIEQVITTAGSQQGIDLVAKVMLDPGDVVVVENPSYLAALQNFDGYQARIECVGSDDEGMKVDELEELASRCRPKLIYLVPNFHNPKGTTLSLARRHALVRFAQRHGVLILEDNPYGELRFRGEALPSLASLDDTGVVVQLGTFSKTLAPGLRIGWAVGSREMMRSLTIVKQSTDLHTATLAQRATARLLKTFDYDAHLLRLRAVYGQRCQTMLTALETSMPEGTKWTHPDGGMFLWVELPKGMRGEELLPRAIEQRVAFVPGSPFFAANPRAECIRLNYSNRPPELIEEGMRRLASVLSAQ</sequence>
<evidence type="ECO:0000259" key="7">
    <source>
        <dbReference type="Pfam" id="PF00155"/>
    </source>
</evidence>
<comment type="similarity">
    <text evidence="2">Belongs to the class-I pyridoxal-phosphate-dependent aminotransferase family.</text>
</comment>
<proteinExistence type="inferred from homology"/>
<dbReference type="AlphaFoldDB" id="A0A085WXT8"/>
<dbReference type="Proteomes" id="UP000028725">
    <property type="component" value="Unassembled WGS sequence"/>
</dbReference>
<evidence type="ECO:0000256" key="3">
    <source>
        <dbReference type="ARBA" id="ARBA00011738"/>
    </source>
</evidence>
<name>A0A085WXT8_9BACT</name>
<evidence type="ECO:0000256" key="2">
    <source>
        <dbReference type="ARBA" id="ARBA00007441"/>
    </source>
</evidence>
<dbReference type="Gene3D" id="3.40.640.10">
    <property type="entry name" value="Type I PLP-dependent aspartate aminotransferase-like (Major domain)"/>
    <property type="match status" value="1"/>
</dbReference>
<dbReference type="SUPFAM" id="SSF53383">
    <property type="entry name" value="PLP-dependent transferases"/>
    <property type="match status" value="1"/>
</dbReference>
<dbReference type="FunFam" id="3.40.640.10:FF:000053">
    <property type="entry name" value="Aminotransferase, class I"/>
    <property type="match status" value="1"/>
</dbReference>
<keyword evidence="5 8" id="KW-0808">Transferase</keyword>
<dbReference type="InterPro" id="IPR004839">
    <property type="entry name" value="Aminotransferase_I/II_large"/>
</dbReference>
<keyword evidence="6" id="KW-0663">Pyridoxal phosphate</keyword>
<keyword evidence="4 8" id="KW-0032">Aminotransferase</keyword>
<evidence type="ECO:0000256" key="5">
    <source>
        <dbReference type="ARBA" id="ARBA00022679"/>
    </source>
</evidence>
<evidence type="ECO:0000313" key="8">
    <source>
        <dbReference type="EMBL" id="KFE72501.1"/>
    </source>
</evidence>
<dbReference type="InterPro" id="IPR015422">
    <property type="entry name" value="PyrdxlP-dep_Trfase_small"/>
</dbReference>
<dbReference type="STRING" id="394096.DB31_0764"/>
<dbReference type="InterPro" id="IPR050859">
    <property type="entry name" value="Class-I_PLP-dep_aminotransf"/>
</dbReference>
<dbReference type="GO" id="GO:1901605">
    <property type="term" value="P:alpha-amino acid metabolic process"/>
    <property type="evidence" value="ECO:0007669"/>
    <property type="project" value="TreeGrafter"/>
</dbReference>
<dbReference type="GO" id="GO:0008483">
    <property type="term" value="F:transaminase activity"/>
    <property type="evidence" value="ECO:0007669"/>
    <property type="project" value="UniProtKB-KW"/>
</dbReference>
<dbReference type="PATRIC" id="fig|394096.3.peg.756"/>
<dbReference type="InterPro" id="IPR015424">
    <property type="entry name" value="PyrdxlP-dep_Trfase"/>
</dbReference>
<dbReference type="CDD" id="cd00609">
    <property type="entry name" value="AAT_like"/>
    <property type="match status" value="1"/>
</dbReference>
<protein>
    <submittedName>
        <fullName evidence="8">Aspartate aminotransferase (AspB-4)</fullName>
    </submittedName>
</protein>
<evidence type="ECO:0000313" key="9">
    <source>
        <dbReference type="Proteomes" id="UP000028725"/>
    </source>
</evidence>
<comment type="subunit">
    <text evidence="3">Homodimer.</text>
</comment>
<dbReference type="PANTHER" id="PTHR42790:SF19">
    <property type="entry name" value="KYNURENINE_ALPHA-AMINOADIPATE AMINOTRANSFERASE, MITOCHONDRIAL"/>
    <property type="match status" value="1"/>
</dbReference>
<reference evidence="8 9" key="1">
    <citation type="submission" date="2014-04" db="EMBL/GenBank/DDBJ databases">
        <title>Genome assembly of Hyalangium minutum DSM 14724.</title>
        <authorList>
            <person name="Sharma G."/>
            <person name="Subramanian S."/>
        </authorList>
    </citation>
    <scope>NUCLEOTIDE SEQUENCE [LARGE SCALE GENOMIC DNA]</scope>
    <source>
        <strain evidence="8 9">DSM 14724</strain>
    </source>
</reference>
<dbReference type="Pfam" id="PF00155">
    <property type="entry name" value="Aminotran_1_2"/>
    <property type="match status" value="1"/>
</dbReference>
<comment type="caution">
    <text evidence="8">The sequence shown here is derived from an EMBL/GenBank/DDBJ whole genome shotgun (WGS) entry which is preliminary data.</text>
</comment>
<organism evidence="8 9">
    <name type="scientific">Hyalangium minutum</name>
    <dbReference type="NCBI Taxonomy" id="394096"/>
    <lineage>
        <taxon>Bacteria</taxon>
        <taxon>Pseudomonadati</taxon>
        <taxon>Myxococcota</taxon>
        <taxon>Myxococcia</taxon>
        <taxon>Myxococcales</taxon>
        <taxon>Cystobacterineae</taxon>
        <taxon>Archangiaceae</taxon>
        <taxon>Hyalangium</taxon>
    </lineage>
</organism>
<dbReference type="InterPro" id="IPR015421">
    <property type="entry name" value="PyrdxlP-dep_Trfase_major"/>
</dbReference>
<dbReference type="Gene3D" id="3.90.1150.10">
    <property type="entry name" value="Aspartate Aminotransferase, domain 1"/>
    <property type="match status" value="1"/>
</dbReference>